<proteinExistence type="predicted"/>
<feature type="binding site" evidence="1">
    <location>
        <position position="98"/>
    </location>
    <ligand>
        <name>substrate</name>
    </ligand>
</feature>
<dbReference type="OrthoDB" id="9770528at2"/>
<reference evidence="3 4" key="1">
    <citation type="submission" date="2016-10" db="EMBL/GenBank/DDBJ databases">
        <authorList>
            <person name="de Groot N.N."/>
        </authorList>
    </citation>
    <scope>NUCLEOTIDE SEQUENCE [LARGE SCALE GENOMIC DNA]</scope>
    <source>
        <strain evidence="3 4">DSM 25186</strain>
    </source>
</reference>
<dbReference type="Gene3D" id="3.40.50.1820">
    <property type="entry name" value="alpha/beta hydrolase"/>
    <property type="match status" value="1"/>
</dbReference>
<evidence type="ECO:0000313" key="3">
    <source>
        <dbReference type="EMBL" id="SDM34012.1"/>
    </source>
</evidence>
<evidence type="ECO:0000313" key="4">
    <source>
        <dbReference type="Proteomes" id="UP000198510"/>
    </source>
</evidence>
<evidence type="ECO:0000256" key="1">
    <source>
        <dbReference type="PIRSR" id="PIRSR639069-2"/>
    </source>
</evidence>
<dbReference type="InterPro" id="IPR029058">
    <property type="entry name" value="AB_hydrolase_fold"/>
</dbReference>
<dbReference type="GO" id="GO:0052689">
    <property type="term" value="F:carboxylic ester hydrolase activity"/>
    <property type="evidence" value="ECO:0007669"/>
    <property type="project" value="TreeGrafter"/>
</dbReference>
<dbReference type="InterPro" id="IPR039069">
    <property type="entry name" value="CE7"/>
</dbReference>
<feature type="domain" description="Acetyl xylan esterase" evidence="2">
    <location>
        <begin position="26"/>
        <end position="303"/>
    </location>
</feature>
<evidence type="ECO:0000259" key="2">
    <source>
        <dbReference type="Pfam" id="PF05448"/>
    </source>
</evidence>
<dbReference type="PANTHER" id="PTHR40111">
    <property type="entry name" value="CEPHALOSPORIN-C DEACETYLASE"/>
    <property type="match status" value="1"/>
</dbReference>
<keyword evidence="4" id="KW-1185">Reference proteome</keyword>
<dbReference type="Proteomes" id="UP000198510">
    <property type="component" value="Unassembled WGS sequence"/>
</dbReference>
<organism evidence="3 4">
    <name type="scientific">Catalinimonas alkaloidigena</name>
    <dbReference type="NCBI Taxonomy" id="1075417"/>
    <lineage>
        <taxon>Bacteria</taxon>
        <taxon>Pseudomonadati</taxon>
        <taxon>Bacteroidota</taxon>
        <taxon>Cytophagia</taxon>
        <taxon>Cytophagales</taxon>
        <taxon>Catalimonadaceae</taxon>
        <taxon>Catalinimonas</taxon>
    </lineage>
</organism>
<dbReference type="AlphaFoldDB" id="A0A1G9SF34"/>
<dbReference type="PANTHER" id="PTHR40111:SF1">
    <property type="entry name" value="CEPHALOSPORIN-C DEACETYLASE"/>
    <property type="match status" value="1"/>
</dbReference>
<sequence>MPESVSLPDPAHPFPLSQLLQIEPPPTPDDFAAVWRERYRQARAVHPKPRIIHTGTAHPDFELYDLQYQSTDQVTLGGWVLIPKHEPVRRGVVVGHGYGGRDAPDFHLPIREAALLFPCFRGLSRSPHPPISPDPQYHVLHDIDRPDRYILRGCTEDLWLGVSALLHLFPAVAGHVGYLGISFGGGIGALALPWDLRIRRAHFNVPTFGHHPLRMQYPTYGSGAALQSYQQRHGDALSTLAYYDAAVAARFVQVPVHVAAALSDPMVTPPGQFAIYNALPHPKQRYVLRHGHAEYEGQAQEEEELLQDLNAFFHDL</sequence>
<dbReference type="Pfam" id="PF05448">
    <property type="entry name" value="AXE1"/>
    <property type="match status" value="1"/>
</dbReference>
<accession>A0A1G9SF34</accession>
<name>A0A1G9SF34_9BACT</name>
<dbReference type="GO" id="GO:0005976">
    <property type="term" value="P:polysaccharide metabolic process"/>
    <property type="evidence" value="ECO:0007669"/>
    <property type="project" value="TreeGrafter"/>
</dbReference>
<gene>
    <name evidence="3" type="ORF">SAMN05421823_112139</name>
</gene>
<dbReference type="EMBL" id="FNFO01000012">
    <property type="protein sequence ID" value="SDM34012.1"/>
    <property type="molecule type" value="Genomic_DNA"/>
</dbReference>
<dbReference type="InterPro" id="IPR008391">
    <property type="entry name" value="AXE1_dom"/>
</dbReference>
<dbReference type="STRING" id="1075417.SAMN05421823_112139"/>
<protein>
    <submittedName>
        <fullName evidence="3">Cephalosporin-C deacetylase</fullName>
    </submittedName>
</protein>
<dbReference type="RefSeq" id="WP_089687358.1">
    <property type="nucleotide sequence ID" value="NZ_FNFO01000012.1"/>
</dbReference>
<dbReference type="SUPFAM" id="SSF53474">
    <property type="entry name" value="alpha/beta-Hydrolases"/>
    <property type="match status" value="1"/>
</dbReference>